<reference evidence="1" key="1">
    <citation type="submission" date="2022-07" db="EMBL/GenBank/DDBJ databases">
        <title>Genome Sequence of Agrocybe chaxingu.</title>
        <authorList>
            <person name="Buettner E."/>
        </authorList>
    </citation>
    <scope>NUCLEOTIDE SEQUENCE</scope>
    <source>
        <strain evidence="1">MP-N11</strain>
    </source>
</reference>
<evidence type="ECO:0000313" key="2">
    <source>
        <dbReference type="Proteomes" id="UP001148786"/>
    </source>
</evidence>
<comment type="caution">
    <text evidence="1">The sequence shown here is derived from an EMBL/GenBank/DDBJ whole genome shotgun (WGS) entry which is preliminary data.</text>
</comment>
<keyword evidence="2" id="KW-1185">Reference proteome</keyword>
<organism evidence="1 2">
    <name type="scientific">Agrocybe chaxingu</name>
    <dbReference type="NCBI Taxonomy" id="84603"/>
    <lineage>
        <taxon>Eukaryota</taxon>
        <taxon>Fungi</taxon>
        <taxon>Dikarya</taxon>
        <taxon>Basidiomycota</taxon>
        <taxon>Agaricomycotina</taxon>
        <taxon>Agaricomycetes</taxon>
        <taxon>Agaricomycetidae</taxon>
        <taxon>Agaricales</taxon>
        <taxon>Agaricineae</taxon>
        <taxon>Strophariaceae</taxon>
        <taxon>Agrocybe</taxon>
    </lineage>
</organism>
<proteinExistence type="predicted"/>
<dbReference type="EMBL" id="JANKHO010000449">
    <property type="protein sequence ID" value="KAJ3509811.1"/>
    <property type="molecule type" value="Genomic_DNA"/>
</dbReference>
<accession>A0A9W8JZC8</accession>
<evidence type="ECO:0000313" key="1">
    <source>
        <dbReference type="EMBL" id="KAJ3509811.1"/>
    </source>
</evidence>
<sequence>MPPYTDFVLPGLQNNPGATLSILLNLAFSYHPIYNSRRLEHYSYGAWDEILNALIEDLKGDGILKFPQFCSYYKRSGQTDQRVTTITAPASRTVSCYPDFAIVATNFTDTRQDMTSLEDYTKVILKNVTPFMFIELKKIPSRSYATQADFEHDLRSRIIIAKNQAIVQAAITLKDGAHFACTELLLVVASGEWWAFKLVASKDPEVVEAMKQLEIKYTDADNFGRKEKKRKKAEAKPKFAEDLVKPLRYLTLREGYSRAVQSETGLFPKGKIWSGLLRFGTEASNQRFYGLHDKIKKMMSELPEVATGNVDYKAADPSTLILLDSLRAIAAIPGVLLLRIHRDRAEIRTKEPRLRIASRNGVLLVIEHPNLMLRFQPEYTLARCMVDTQIEVLDGAELERLEAKEVTVAVLEANSGVVAGVREHEDTAGELEIVAVATSNNDHL</sequence>
<dbReference type="Proteomes" id="UP001148786">
    <property type="component" value="Unassembled WGS sequence"/>
</dbReference>
<name>A0A9W8JZC8_9AGAR</name>
<dbReference type="AlphaFoldDB" id="A0A9W8JZC8"/>
<protein>
    <submittedName>
        <fullName evidence="1">Uncharacterized protein</fullName>
    </submittedName>
</protein>
<gene>
    <name evidence="1" type="ORF">NLJ89_g5020</name>
</gene>
<dbReference type="OrthoDB" id="2610860at2759"/>